<feature type="coiled-coil region" evidence="1">
    <location>
        <begin position="2365"/>
        <end position="2392"/>
    </location>
</feature>
<sequence>MANSNSGRHARKVTLDAAVSNAIAKAVDARKVAAFTVGAAGVLAGAAFAFGATPAMAAENGAAAGAASVPVEAGKKPGVEAENKDAAKSDKAKEEVKKNQTDVNKDSEQKSEEKKQPEEKPGKTNLEKKLANKTKTSTQSVVKVDGEAGVTETEQKTASVESVDKKVTDSTTATDKTDVASSTPAKTTVRKRTKRAAVAENQQTEATESVNQDRASNNNAANQDPSKINPDTSDSTNTKIEINENNADTVPNAYAWGSSDNTYSLDGEKHTVTFHFAKPKDGSKITSIAIFPAKTNGFNNEKSERGIDFYSKNLGKHQSYSGEYIFTANSDGSATLTMNTLFRDGNLNGGAEKYVGSRSIFVYVTKDGSSTETIAYKTNVFRAVTLVPPKTSGSVVLKYNQPLTAEKVQAAITEAGNIETARSDKKSVNDQLSGTFTQNINVRSADAYDKNTFDAINAKKAGDDNTYVVGAKTLNAYMVTDLGFKSEAIPLTVARYDDRIDKPIVEDPTNLSAEVKEEIKTKLAKINGVTADKISFDGDNAVIHFDGVDEKDAPKIALRDLVLKKFTEDQIKVPAESTATVIYNPLAYSDAEIKSIKQSILDANKDNKELGLTSVDQITLSYLTGNLTASGTGNQGISNGRQENKITVKIKTDKAVAEFTSDVTKSKLTKLVNIREDYDVSWKNNKIDGRDSDEGLSWSEDHKTIIYRYDPTKAVAFKSSDITKLLTATPKAGKAGLRVLKGDEHIDHEGETGKEKKSHVYYVIDSNGEPTGALTLGIMNSGYWTGDPQITGTEKNMGDVLAKTGTYKWDDEAKPVELASKDGKIYRARLFVAPYGMESYQYVYTHPDGKNPNNTTKAINVIFVPQTNHKTSDLKKSVDEHKTVAVEGKDVSTQPAYYNASDKVKSEYDDALKVAKALYEQVKDKKESDLTEKQKADIDNATIKLDKAREALDGDATNKDKLSASIEADGKAAEGANPASGTQATDRYKNVTEPDFKTPDGKADEARNNAAKEAKKAYDKALEDAKTLKEDKNATQKAVDDAKAKLDAAREKLNEFSTNKDKLNAAIAEHGHVNTGDAKLTDPDKKLASADPTYQNSTKEERKAYDDAVKKAGEVVADPNASQKEVNEAIKKLKDAKAALDKNATDKAPLDAAVQKSLDNLDPKDPNKHNSVFYTNAAAKKDTDAAAKKAVEDYDKALAEAKRVLDDKNATKTDVDKAKKDLEDAEKVLYADTYQTKTTDLAEALADNFSGYLMPAYFNAFDKAHAGDEQAKKDFKAYNDAYHAAKKLMEDLKKPGSTVDQKKVDAVKEKLVAARKIIDTYATDTSRLSAAVFNDLAIHNSPAYKNVSETDASAEAKAAKTRYDKAVEKLHQALEKKMPKDKQGDTEIPTSNPPEKDIDVTKADALKDIQAHANGEPLNRDVDAILKEMNAAADELNKFATKTDELLKSVNEHDNTQQTPAFKNANQPDFKNDDGTDNTDKNNAAKAAVAAYGDALNTAKELLKKPDATQKEINDAKTALDNARKELDKYNTDTAKLTESVGKHGSTEGPAATEGTQTSDAYRNASDPHFLTADGKPDTDKNAKAAAAKKAYDEALTKAQELLKKHGSADTPQDAKPTQKDINAALKALDEARTKLDTYKTDTTKLEAESNKSTAEHAPVSENDFEDTSEFKNAKAKTSDGQTNADVAAYQEALKKARDLAKAAHPTDPAAKNSSHPTQQQINDALDALKAAKKQITDNYKTNLEPLTSAKDFADGDFKKSPEYQNAVAKKTAGDQGATAALGETGKDTGFDNILKKVADKLNDDTWKAKATQKEVNALLKQLKDAQDNIAKKYKTDAIKLEYEVGDKDQDGKPVTPKFEESIPYKNALEKAKTEDAATTDPNSATKKLEDYNKKLKAAQDLINKVNNPDPNVAPADRPTQKQVDDALKALQDAKKAIDDSFGTKIDDLKTEAAKSTADGGTVADADFEATTEFKNADAKKGEGGKENADVTAYKEALGKARNLLGKFDENGKPKPDAKDVPTQKEVDEALKNLKEIKDKITKNYVTSPYDLYKEVDKSKNGDTDTSTDVFENTPEFKNATAKSDESAKQALKDYNEKLAAAKALLANFDRTTGKPKADLPSGTKVPTQKQLDDALKDLQDAKKKITDDYKTDSSELKSEADANDTFTKTPEYQNAQAKGDDASKQALEAYKKALEDANKVLGDKNATQAQVDEALKKLQDAKSKLSDGYKTDKTDLTAEAGKDSDFTKTPEYQNAAAKGDDASKQALEDYKKALEDANKVLGDKNATQAQVDEALKKLQDAKSKLSDGYKTDKTDLTAEAGKDSDFTKTPEYQNAAAKGDDASKQALEDYKKALEDANKVLGDKDATQAQVDEALKKLQDAKKKLTDSNKTDKSKLQTEADADAKFRDSVFFMIGMSEDIDAYNSALAEANSVLADPNATQAQVDEALRKLQAAKDKINHPFGIDSGVGSGSGSVVDSGSGSAAGFETTDSQSASVDKTALRVEVNNSEADSSAASKANTAAARAYRKALAEAKRVLADKNATQAQVDEALRNLKAAKATLRNASGNASGLAKTGAATGLFASLAAVFSGLGVAGIASRRRKHSNE</sequence>
<evidence type="ECO:0000256" key="1">
    <source>
        <dbReference type="SAM" id="Coils"/>
    </source>
</evidence>
<comment type="caution">
    <text evidence="4">The sequence shown here is derived from an EMBL/GenBank/DDBJ whole genome shotgun (WGS) entry which is preliminary data.</text>
</comment>
<reference evidence="4 5" key="1">
    <citation type="submission" date="2017-12" db="EMBL/GenBank/DDBJ databases">
        <title>Phylogenetic diversity of female urinary microbiome.</title>
        <authorList>
            <person name="Thomas-White K."/>
            <person name="Wolfe A.J."/>
        </authorList>
    </citation>
    <scope>NUCLEOTIDE SEQUENCE [LARGE SCALE GENOMIC DNA]</scope>
    <source>
        <strain evidence="4 5">UMB0912</strain>
    </source>
</reference>
<feature type="region of interest" description="Disordered" evidence="2">
    <location>
        <begin position="2005"/>
        <end position="2025"/>
    </location>
</feature>
<name>A0ABX4SH16_9BIFI</name>
<dbReference type="RefSeq" id="WP_101886070.1">
    <property type="nucleotide sequence ID" value="NZ_PKHB01000001.1"/>
</dbReference>
<keyword evidence="1" id="KW-0175">Coiled coil</keyword>
<evidence type="ECO:0000256" key="3">
    <source>
        <dbReference type="SAM" id="Phobius"/>
    </source>
</evidence>
<feature type="transmembrane region" description="Helical" evidence="3">
    <location>
        <begin position="2577"/>
        <end position="2598"/>
    </location>
</feature>
<keyword evidence="3" id="KW-0812">Transmembrane</keyword>
<feature type="compositionally biased region" description="Polar residues" evidence="2">
    <location>
        <begin position="200"/>
        <end position="238"/>
    </location>
</feature>
<dbReference type="SUPFAM" id="SSF46997">
    <property type="entry name" value="Bacterial immunoglobulin/albumin-binding domains"/>
    <property type="match status" value="1"/>
</dbReference>
<feature type="region of interest" description="Disordered" evidence="2">
    <location>
        <begin position="1374"/>
        <end position="1398"/>
    </location>
</feature>
<feature type="coiled-coil region" evidence="1">
    <location>
        <begin position="2541"/>
        <end position="2568"/>
    </location>
</feature>
<evidence type="ECO:0000256" key="2">
    <source>
        <dbReference type="SAM" id="MobiDB-lite"/>
    </source>
</evidence>
<dbReference type="Pfam" id="PF07554">
    <property type="entry name" value="FIVAR"/>
    <property type="match status" value="12"/>
</dbReference>
<feature type="compositionally biased region" description="Basic and acidic residues" evidence="2">
    <location>
        <begin position="1374"/>
        <end position="1385"/>
    </location>
</feature>
<feature type="compositionally biased region" description="Basic and acidic residues" evidence="2">
    <location>
        <begin position="2221"/>
        <end position="2249"/>
    </location>
</feature>
<keyword evidence="3" id="KW-0472">Membrane</keyword>
<dbReference type="Gene3D" id="1.20.1270.70">
    <property type="entry name" value="Designed single chain three-helix bundle"/>
    <property type="match status" value="2"/>
</dbReference>
<feature type="region of interest" description="Disordered" evidence="2">
    <location>
        <begin position="2145"/>
        <end position="2183"/>
    </location>
</feature>
<feature type="coiled-coil region" evidence="1">
    <location>
        <begin position="1809"/>
        <end position="1836"/>
    </location>
</feature>
<feature type="region of interest" description="Disordered" evidence="2">
    <location>
        <begin position="2111"/>
        <end position="2131"/>
    </location>
</feature>
<feature type="compositionally biased region" description="Polar residues" evidence="2">
    <location>
        <begin position="169"/>
        <end position="186"/>
    </location>
</feature>
<feature type="region of interest" description="Disordered" evidence="2">
    <location>
        <begin position="1640"/>
        <end position="1684"/>
    </location>
</feature>
<keyword evidence="3" id="KW-1133">Transmembrane helix</keyword>
<feature type="region of interest" description="Disordered" evidence="2">
    <location>
        <begin position="1536"/>
        <end position="1587"/>
    </location>
</feature>
<feature type="compositionally biased region" description="Basic and acidic residues" evidence="2">
    <location>
        <begin position="73"/>
        <end position="130"/>
    </location>
</feature>
<feature type="compositionally biased region" description="Polar residues" evidence="2">
    <location>
        <begin position="1456"/>
        <end position="1469"/>
    </location>
</feature>
<evidence type="ECO:0000313" key="4">
    <source>
        <dbReference type="EMBL" id="PKZ19670.1"/>
    </source>
</evidence>
<feature type="region of interest" description="Disordered" evidence="2">
    <location>
        <begin position="73"/>
        <end position="238"/>
    </location>
</feature>
<feature type="compositionally biased region" description="Basic and acidic residues" evidence="2">
    <location>
        <begin position="1079"/>
        <end position="1088"/>
    </location>
</feature>
<feature type="region of interest" description="Disordered" evidence="2">
    <location>
        <begin position="1697"/>
        <end position="1720"/>
    </location>
</feature>
<protein>
    <submittedName>
        <fullName evidence="4">Peptidase</fullName>
    </submittedName>
</protein>
<dbReference type="Proteomes" id="UP000235111">
    <property type="component" value="Unassembled WGS sequence"/>
</dbReference>
<accession>A0ABX4SH16</accession>
<feature type="coiled-coil region" evidence="1">
    <location>
        <begin position="1008"/>
        <end position="1066"/>
    </location>
</feature>
<feature type="compositionally biased region" description="Low complexity" evidence="2">
    <location>
        <begin position="2474"/>
        <end position="2486"/>
    </location>
</feature>
<feature type="compositionally biased region" description="Basic and acidic residues" evidence="2">
    <location>
        <begin position="2301"/>
        <end position="2329"/>
    </location>
</feature>
<keyword evidence="5" id="KW-1185">Reference proteome</keyword>
<feature type="compositionally biased region" description="Polar residues" evidence="2">
    <location>
        <begin position="2165"/>
        <end position="2177"/>
    </location>
</feature>
<feature type="region of interest" description="Disordered" evidence="2">
    <location>
        <begin position="2470"/>
        <end position="2498"/>
    </location>
</feature>
<feature type="region of interest" description="Disordered" evidence="2">
    <location>
        <begin position="1453"/>
        <end position="1481"/>
    </location>
</feature>
<feature type="compositionally biased region" description="Basic and acidic residues" evidence="2">
    <location>
        <begin position="986"/>
        <end position="1006"/>
    </location>
</feature>
<dbReference type="InterPro" id="IPR009063">
    <property type="entry name" value="Ig/albumin-bd_sf"/>
</dbReference>
<feature type="compositionally biased region" description="Basic and acidic residues" evidence="2">
    <location>
        <begin position="2145"/>
        <end position="2161"/>
    </location>
</feature>
<feature type="compositionally biased region" description="Basic and acidic residues" evidence="2">
    <location>
        <begin position="1470"/>
        <end position="1480"/>
    </location>
</feature>
<dbReference type="Gene3D" id="1.20.5.420">
    <property type="entry name" value="Immunoglobulin FC, subunit C"/>
    <property type="match status" value="6"/>
</dbReference>
<evidence type="ECO:0000313" key="5">
    <source>
        <dbReference type="Proteomes" id="UP000235111"/>
    </source>
</evidence>
<feature type="compositionally biased region" description="Basic and acidic residues" evidence="2">
    <location>
        <begin position="1640"/>
        <end position="1650"/>
    </location>
</feature>
<feature type="region of interest" description="Disordered" evidence="2">
    <location>
        <begin position="1074"/>
        <end position="1106"/>
    </location>
</feature>
<feature type="region of interest" description="Disordered" evidence="2">
    <location>
        <begin position="2221"/>
        <end position="2264"/>
    </location>
</feature>
<proteinExistence type="predicted"/>
<dbReference type="Gene3D" id="1.20.1270.90">
    <property type="entry name" value="AF1782-like"/>
    <property type="match status" value="3"/>
</dbReference>
<organism evidence="4 5">
    <name type="scientific">Gardnerella leopoldii</name>
    <dbReference type="NCBI Taxonomy" id="2792978"/>
    <lineage>
        <taxon>Bacteria</taxon>
        <taxon>Bacillati</taxon>
        <taxon>Actinomycetota</taxon>
        <taxon>Actinomycetes</taxon>
        <taxon>Bifidobacteriales</taxon>
        <taxon>Bifidobacteriaceae</taxon>
        <taxon>Gardnerella</taxon>
    </lineage>
</organism>
<dbReference type="EMBL" id="PKHC01000001">
    <property type="protein sequence ID" value="PKZ19670.1"/>
    <property type="molecule type" value="Genomic_DNA"/>
</dbReference>
<feature type="region of interest" description="Disordered" evidence="2">
    <location>
        <begin position="2301"/>
        <end position="2344"/>
    </location>
</feature>
<feature type="coiled-coil region" evidence="1">
    <location>
        <begin position="1191"/>
        <end position="1228"/>
    </location>
</feature>
<gene>
    <name evidence="4" type="ORF">CYJ59_04495</name>
</gene>
<feature type="region of interest" description="Disordered" evidence="2">
    <location>
        <begin position="969"/>
        <end position="1006"/>
    </location>
</feature>
<feature type="compositionally biased region" description="Basic and acidic residues" evidence="2">
    <location>
        <begin position="2007"/>
        <end position="2025"/>
    </location>
</feature>